<accession>A0A5B0NLH5</accession>
<name>A0A5B0NLH5_PUCGR</name>
<evidence type="ECO:0000256" key="1">
    <source>
        <dbReference type="SAM" id="MobiDB-lite"/>
    </source>
</evidence>
<protein>
    <submittedName>
        <fullName evidence="2">Uncharacterized protein</fullName>
    </submittedName>
</protein>
<feature type="region of interest" description="Disordered" evidence="1">
    <location>
        <begin position="1"/>
        <end position="82"/>
    </location>
</feature>
<proteinExistence type="predicted"/>
<sequence>MSGMMCMQETSQSQVPQQPPDSTNQKSPNDQSQKSNRDRPRNRKTKGPNWVPPPTLKRAPRDSWEANAREKRRRSHQLSIHQEMIRLNRTTQAQFQALEAMRNQNAGGENRRQPREGVQTPKN</sequence>
<dbReference type="AlphaFoldDB" id="A0A5B0NLH5"/>
<feature type="compositionally biased region" description="Polar residues" evidence="1">
    <location>
        <begin position="23"/>
        <end position="34"/>
    </location>
</feature>
<gene>
    <name evidence="2" type="ORF">PGTUg99_036953</name>
</gene>
<organism evidence="2 3">
    <name type="scientific">Puccinia graminis f. sp. tritici</name>
    <dbReference type="NCBI Taxonomy" id="56615"/>
    <lineage>
        <taxon>Eukaryota</taxon>
        <taxon>Fungi</taxon>
        <taxon>Dikarya</taxon>
        <taxon>Basidiomycota</taxon>
        <taxon>Pucciniomycotina</taxon>
        <taxon>Pucciniomycetes</taxon>
        <taxon>Pucciniales</taxon>
        <taxon>Pucciniaceae</taxon>
        <taxon>Puccinia</taxon>
    </lineage>
</organism>
<feature type="compositionally biased region" description="Low complexity" evidence="1">
    <location>
        <begin position="11"/>
        <end position="22"/>
    </location>
</feature>
<feature type="region of interest" description="Disordered" evidence="1">
    <location>
        <begin position="94"/>
        <end position="123"/>
    </location>
</feature>
<dbReference type="EMBL" id="VDEP01000404">
    <property type="protein sequence ID" value="KAA1090185.1"/>
    <property type="molecule type" value="Genomic_DNA"/>
</dbReference>
<comment type="caution">
    <text evidence="2">The sequence shown here is derived from an EMBL/GenBank/DDBJ whole genome shotgun (WGS) entry which is preliminary data.</text>
</comment>
<evidence type="ECO:0000313" key="3">
    <source>
        <dbReference type="Proteomes" id="UP000325313"/>
    </source>
</evidence>
<evidence type="ECO:0000313" key="2">
    <source>
        <dbReference type="EMBL" id="KAA1090185.1"/>
    </source>
</evidence>
<dbReference type="Proteomes" id="UP000325313">
    <property type="component" value="Unassembled WGS sequence"/>
</dbReference>
<reference evidence="2 3" key="1">
    <citation type="submission" date="2019-05" db="EMBL/GenBank/DDBJ databases">
        <title>Emergence of the Ug99 lineage of the wheat stem rust pathogen through somatic hybridization.</title>
        <authorList>
            <person name="Li F."/>
            <person name="Upadhyaya N.M."/>
            <person name="Sperschneider J."/>
            <person name="Matny O."/>
            <person name="Nguyen-Phuc H."/>
            <person name="Mago R."/>
            <person name="Raley C."/>
            <person name="Miller M.E."/>
            <person name="Silverstein K.A.T."/>
            <person name="Henningsen E."/>
            <person name="Hirsch C.D."/>
            <person name="Visser B."/>
            <person name="Pretorius Z.A."/>
            <person name="Steffenson B.J."/>
            <person name="Schwessinger B."/>
            <person name="Dodds P.N."/>
            <person name="Figueroa M."/>
        </authorList>
    </citation>
    <scope>NUCLEOTIDE SEQUENCE [LARGE SCALE GENOMIC DNA]</scope>
    <source>
        <strain evidence="2 3">Ug99</strain>
    </source>
</reference>
<feature type="compositionally biased region" description="Basic and acidic residues" evidence="1">
    <location>
        <begin position="59"/>
        <end position="69"/>
    </location>
</feature>